<reference evidence="2" key="1">
    <citation type="journal article" date="2015" name="Nature">
        <title>Complex archaea that bridge the gap between prokaryotes and eukaryotes.</title>
        <authorList>
            <person name="Spang A."/>
            <person name="Saw J.H."/>
            <person name="Jorgensen S.L."/>
            <person name="Zaremba-Niedzwiedzka K."/>
            <person name="Martijn J."/>
            <person name="Lind A.E."/>
            <person name="van Eijk R."/>
            <person name="Schleper C."/>
            <person name="Guy L."/>
            <person name="Ettema T.J."/>
        </authorList>
    </citation>
    <scope>NUCLEOTIDE SEQUENCE</scope>
</reference>
<comment type="caution">
    <text evidence="2">The sequence shown here is derived from an EMBL/GenBank/DDBJ whole genome shotgun (WGS) entry which is preliminary data.</text>
</comment>
<evidence type="ECO:0000313" key="2">
    <source>
        <dbReference type="EMBL" id="KKK88930.1"/>
    </source>
</evidence>
<feature type="transmembrane region" description="Helical" evidence="1">
    <location>
        <begin position="118"/>
        <end position="138"/>
    </location>
</feature>
<keyword evidence="1" id="KW-0472">Membrane</keyword>
<sequence>MSVNFEFLLGVLCLFVIYWGLSHRISKEEMDDKFEHSSECFKEGWGFEGRLMIRGTAVVVGGIVLSVLIHPPILQELLSFDYPSATIQSYTDCATSECIINLDAEPPLADYEIRKIDTIPPIAILLASYFVICGGFIVSRRSAIERVLLMKENGTLRDWVKKRKATKGGSR</sequence>
<name>A0A0F8ZSI8_9ZZZZ</name>
<protein>
    <submittedName>
        <fullName evidence="2">Uncharacterized protein</fullName>
    </submittedName>
</protein>
<gene>
    <name evidence="2" type="ORF">LCGC14_2738200</name>
</gene>
<keyword evidence="1" id="KW-0812">Transmembrane</keyword>
<accession>A0A0F8ZSI8</accession>
<dbReference type="EMBL" id="LAZR01049741">
    <property type="protein sequence ID" value="KKK88930.1"/>
    <property type="molecule type" value="Genomic_DNA"/>
</dbReference>
<evidence type="ECO:0000256" key="1">
    <source>
        <dbReference type="SAM" id="Phobius"/>
    </source>
</evidence>
<organism evidence="2">
    <name type="scientific">marine sediment metagenome</name>
    <dbReference type="NCBI Taxonomy" id="412755"/>
    <lineage>
        <taxon>unclassified sequences</taxon>
        <taxon>metagenomes</taxon>
        <taxon>ecological metagenomes</taxon>
    </lineage>
</organism>
<dbReference type="AlphaFoldDB" id="A0A0F8ZSI8"/>
<feature type="transmembrane region" description="Helical" evidence="1">
    <location>
        <begin position="51"/>
        <end position="73"/>
    </location>
</feature>
<keyword evidence="1" id="KW-1133">Transmembrane helix</keyword>
<feature type="transmembrane region" description="Helical" evidence="1">
    <location>
        <begin position="6"/>
        <end position="21"/>
    </location>
</feature>
<proteinExistence type="predicted"/>